<evidence type="ECO:0000259" key="2">
    <source>
        <dbReference type="PROSITE" id="PS50238"/>
    </source>
</evidence>
<accession>A0A1G4KFT8</accession>
<dbReference type="GO" id="GO:0005096">
    <property type="term" value="F:GTPase activator activity"/>
    <property type="evidence" value="ECO:0007669"/>
    <property type="project" value="TreeGrafter"/>
</dbReference>
<dbReference type="Gene3D" id="3.40.525.10">
    <property type="entry name" value="CRAL-TRIO lipid binding domain"/>
    <property type="match status" value="1"/>
</dbReference>
<dbReference type="CDD" id="cd00159">
    <property type="entry name" value="RhoGAP"/>
    <property type="match status" value="1"/>
</dbReference>
<organism evidence="3 4">
    <name type="scientific">Lachancea nothofagi CBS 11611</name>
    <dbReference type="NCBI Taxonomy" id="1266666"/>
    <lineage>
        <taxon>Eukaryota</taxon>
        <taxon>Fungi</taxon>
        <taxon>Dikarya</taxon>
        <taxon>Ascomycota</taxon>
        <taxon>Saccharomycotina</taxon>
        <taxon>Saccharomycetes</taxon>
        <taxon>Saccharomycetales</taxon>
        <taxon>Saccharomycetaceae</taxon>
        <taxon>Lachancea</taxon>
    </lineage>
</organism>
<dbReference type="GO" id="GO:0005737">
    <property type="term" value="C:cytoplasm"/>
    <property type="evidence" value="ECO:0007669"/>
    <property type="project" value="TreeGrafter"/>
</dbReference>
<dbReference type="GO" id="GO:0007264">
    <property type="term" value="P:small GTPase-mediated signal transduction"/>
    <property type="evidence" value="ECO:0007669"/>
    <property type="project" value="TreeGrafter"/>
</dbReference>
<feature type="domain" description="Rho-GAP" evidence="2">
    <location>
        <begin position="181"/>
        <end position="361"/>
    </location>
</feature>
<dbReference type="PROSITE" id="PS50238">
    <property type="entry name" value="RHOGAP"/>
    <property type="match status" value="1"/>
</dbReference>
<dbReference type="PANTHER" id="PTHR45808:SF2">
    <property type="entry name" value="RHO GTPASE-ACTIVATING PROTEIN 68F"/>
    <property type="match status" value="1"/>
</dbReference>
<dbReference type="SUPFAM" id="SSF48350">
    <property type="entry name" value="GTPase activation domain, GAP"/>
    <property type="match status" value="1"/>
</dbReference>
<gene>
    <name evidence="3" type="ORF">LANO_0G03290G</name>
</gene>
<dbReference type="InterPro" id="IPR008936">
    <property type="entry name" value="Rho_GTPase_activation_prot"/>
</dbReference>
<proteinExistence type="predicted"/>
<feature type="compositionally biased region" description="Polar residues" evidence="1">
    <location>
        <begin position="399"/>
        <end position="417"/>
    </location>
</feature>
<dbReference type="AlphaFoldDB" id="A0A1G4KFT8"/>
<evidence type="ECO:0000313" key="4">
    <source>
        <dbReference type="Proteomes" id="UP000189911"/>
    </source>
</evidence>
<dbReference type="EMBL" id="LT598453">
    <property type="protein sequence ID" value="SCV03296.1"/>
    <property type="molecule type" value="Genomic_DNA"/>
</dbReference>
<feature type="region of interest" description="Disordered" evidence="1">
    <location>
        <begin position="380"/>
        <end position="486"/>
    </location>
</feature>
<dbReference type="Gene3D" id="1.10.555.10">
    <property type="entry name" value="Rho GTPase activation protein"/>
    <property type="match status" value="1"/>
</dbReference>
<dbReference type="Pfam" id="PF00620">
    <property type="entry name" value="RhoGAP"/>
    <property type="match status" value="1"/>
</dbReference>
<dbReference type="InterPro" id="IPR001251">
    <property type="entry name" value="CRAL-TRIO_dom"/>
</dbReference>
<feature type="compositionally biased region" description="Polar residues" evidence="1">
    <location>
        <begin position="469"/>
        <end position="481"/>
    </location>
</feature>
<dbReference type="Proteomes" id="UP000189911">
    <property type="component" value="Chromosome G"/>
</dbReference>
<evidence type="ECO:0000313" key="3">
    <source>
        <dbReference type="EMBL" id="SCV03296.1"/>
    </source>
</evidence>
<dbReference type="OrthoDB" id="410651at2759"/>
<dbReference type="InterPro" id="IPR036865">
    <property type="entry name" value="CRAL-TRIO_dom_sf"/>
</dbReference>
<dbReference type="PANTHER" id="PTHR45808">
    <property type="entry name" value="RHO GTPASE-ACTIVATING PROTEIN 68F"/>
    <property type="match status" value="1"/>
</dbReference>
<evidence type="ECO:0000256" key="1">
    <source>
        <dbReference type="SAM" id="MobiDB-lite"/>
    </source>
</evidence>
<name>A0A1G4KFT8_9SACH</name>
<dbReference type="Pfam" id="PF13716">
    <property type="entry name" value="CRAL_TRIO_2"/>
    <property type="match status" value="1"/>
</dbReference>
<dbReference type="SMART" id="SM00324">
    <property type="entry name" value="RhoGAP"/>
    <property type="match status" value="1"/>
</dbReference>
<protein>
    <submittedName>
        <fullName evidence="3">LANO_0G03290g1_1</fullName>
    </submittedName>
</protein>
<dbReference type="InterPro" id="IPR000198">
    <property type="entry name" value="RhoGAP_dom"/>
</dbReference>
<reference evidence="4" key="1">
    <citation type="submission" date="2016-03" db="EMBL/GenBank/DDBJ databases">
        <authorList>
            <person name="Devillers Hugo."/>
        </authorList>
    </citation>
    <scope>NUCLEOTIDE SEQUENCE [LARGE SCALE GENOMIC DNA]</scope>
</reference>
<sequence length="602" mass="68183">MESVVEVRLDNLFFKSFTADSDRGCPIYVFDSTYLPSADEVESREVYDLLIDEMMNKLVAKLPDSAFSLVVFSSGFSQNNVSWIYGVKVYSKIPKTTRAKLQNLYIVHESFFVRAVYLVLTNALNINPFKNKQLSSDGLLMHHVSSLADLSRLVDITRLRISLNVYLYEYQLNETFAIPDPHLEIRSALANRQYRQLVFDKIFKRLRIEAPRHELIFQKPGSYQKVNILLGIIERNNYVDLSQWDIYSLATLFLHFIKGKSKPILPIDLIPLPINESFDYTYNTFVNMMMNNGYYDLTTFVFELFLSILDSSKTTLHDYRSLSKCLTPTLCKEKVSIKTSDRLAIGYRYTTNILIHFRDLKTKIASTGALTGIAAKSLDGSSTPRLMKDGPKVPPPRKSSPTRSALPNLNSPANNKISPAKPPALPRRKVQDKFTNSQQTPPILLPPGPSSSAVSVEIGNIMQSPYARSDSSGQSEESLYTDSPVPELRISSNSSVVLDNPAKIDETQYISDDAVTFKSKPTDNTFKIDERMTNLLLDNNQKIRKFDKELKKKKLATNSDSSNSSSTGFSDIKAENKVSRLAALYEERLIGIRVMEDMRRNQ</sequence>
<keyword evidence="4" id="KW-1185">Reference proteome</keyword>